<dbReference type="Proteomes" id="UP000604475">
    <property type="component" value="Unassembled WGS sequence"/>
</dbReference>
<sequence>MTGTPEAVSHEEVETATARPALPCERFWLAGLRPGRPRAAWPYSREQRLGRVVVATSMSGPYGNFGQANYATAKLGLAGLVNTLAIEGTHAGILANAGARSPPARKDAGEYEPAPPNWHFLSEVRCQSGRT</sequence>
<evidence type="ECO:0000313" key="4">
    <source>
        <dbReference type="EMBL" id="MBL7627886.1"/>
    </source>
</evidence>
<name>A0A937URL0_9ACTN</name>
<evidence type="ECO:0000256" key="2">
    <source>
        <dbReference type="ARBA" id="ARBA00023002"/>
    </source>
</evidence>
<dbReference type="Gene3D" id="3.40.50.720">
    <property type="entry name" value="NAD(P)-binding Rossmann-like Domain"/>
    <property type="match status" value="1"/>
</dbReference>
<dbReference type="EMBL" id="JAEACQ010000164">
    <property type="protein sequence ID" value="MBL7627886.1"/>
    <property type="molecule type" value="Genomic_DNA"/>
</dbReference>
<gene>
    <name evidence="4" type="ORF">I7412_12015</name>
</gene>
<keyword evidence="5" id="KW-1185">Reference proteome</keyword>
<protein>
    <submittedName>
        <fullName evidence="4">SDR family NAD(P)-dependent oxidoreductase</fullName>
    </submittedName>
</protein>
<dbReference type="PANTHER" id="PTHR45024:SF2">
    <property type="entry name" value="SCP2 DOMAIN-CONTAINING PROTEIN"/>
    <property type="match status" value="1"/>
</dbReference>
<dbReference type="Pfam" id="PF00106">
    <property type="entry name" value="adh_short"/>
    <property type="match status" value="1"/>
</dbReference>
<dbReference type="GO" id="GO:0016491">
    <property type="term" value="F:oxidoreductase activity"/>
    <property type="evidence" value="ECO:0007669"/>
    <property type="project" value="UniProtKB-KW"/>
</dbReference>
<evidence type="ECO:0000256" key="3">
    <source>
        <dbReference type="SAM" id="MobiDB-lite"/>
    </source>
</evidence>
<dbReference type="InterPro" id="IPR036291">
    <property type="entry name" value="NAD(P)-bd_dom_sf"/>
</dbReference>
<reference evidence="4" key="1">
    <citation type="submission" date="2020-12" db="EMBL/GenBank/DDBJ databases">
        <title>Genomic characterization of non-nitrogen-fixing Frankia strains.</title>
        <authorList>
            <person name="Carlos-Shanley C."/>
            <person name="Guerra T."/>
            <person name="Hahn D."/>
        </authorList>
    </citation>
    <scope>NUCLEOTIDE SEQUENCE</scope>
    <source>
        <strain evidence="4">CN6</strain>
    </source>
</reference>
<dbReference type="PANTHER" id="PTHR45024">
    <property type="entry name" value="DEHYDROGENASES, SHORT CHAIN"/>
    <property type="match status" value="1"/>
</dbReference>
<dbReference type="InterPro" id="IPR020904">
    <property type="entry name" value="Sc_DH/Rdtase_CS"/>
</dbReference>
<evidence type="ECO:0000256" key="1">
    <source>
        <dbReference type="ARBA" id="ARBA00006484"/>
    </source>
</evidence>
<comment type="caution">
    <text evidence="4">The sequence shown here is derived from an EMBL/GenBank/DDBJ whole genome shotgun (WGS) entry which is preliminary data.</text>
</comment>
<evidence type="ECO:0000313" key="5">
    <source>
        <dbReference type="Proteomes" id="UP000604475"/>
    </source>
</evidence>
<proteinExistence type="inferred from homology"/>
<dbReference type="SUPFAM" id="SSF51735">
    <property type="entry name" value="NAD(P)-binding Rossmann-fold domains"/>
    <property type="match status" value="1"/>
</dbReference>
<dbReference type="InterPro" id="IPR051687">
    <property type="entry name" value="Peroxisomal_Beta-Oxidation"/>
</dbReference>
<dbReference type="InterPro" id="IPR002347">
    <property type="entry name" value="SDR_fam"/>
</dbReference>
<feature type="region of interest" description="Disordered" evidence="3">
    <location>
        <begin position="97"/>
        <end position="116"/>
    </location>
</feature>
<dbReference type="PROSITE" id="PS00061">
    <property type="entry name" value="ADH_SHORT"/>
    <property type="match status" value="1"/>
</dbReference>
<accession>A0A937URL0</accession>
<keyword evidence="2" id="KW-0560">Oxidoreductase</keyword>
<comment type="similarity">
    <text evidence="1">Belongs to the short-chain dehydrogenases/reductases (SDR) family.</text>
</comment>
<dbReference type="AlphaFoldDB" id="A0A937URL0"/>
<organism evidence="4 5">
    <name type="scientific">Frankia nepalensis</name>
    <dbReference type="NCBI Taxonomy" id="1836974"/>
    <lineage>
        <taxon>Bacteria</taxon>
        <taxon>Bacillati</taxon>
        <taxon>Actinomycetota</taxon>
        <taxon>Actinomycetes</taxon>
        <taxon>Frankiales</taxon>
        <taxon>Frankiaceae</taxon>
        <taxon>Frankia</taxon>
    </lineage>
</organism>